<comment type="caution">
    <text evidence="12">The sequence shown here is derived from an EMBL/GenBank/DDBJ whole genome shotgun (WGS) entry which is preliminary data.</text>
</comment>
<dbReference type="GO" id="GO:0009252">
    <property type="term" value="P:peptidoglycan biosynthetic process"/>
    <property type="evidence" value="ECO:0007669"/>
    <property type="project" value="UniProtKB-KW"/>
</dbReference>
<dbReference type="GO" id="GO:0008360">
    <property type="term" value="P:regulation of cell shape"/>
    <property type="evidence" value="ECO:0007669"/>
    <property type="project" value="UniProtKB-KW"/>
</dbReference>
<dbReference type="InterPro" id="IPR013221">
    <property type="entry name" value="Mur_ligase_cen"/>
</dbReference>
<dbReference type="Pfam" id="PF01225">
    <property type="entry name" value="Mur_ligase"/>
    <property type="match status" value="1"/>
</dbReference>
<dbReference type="InterPro" id="IPR036565">
    <property type="entry name" value="Mur-like_cat_sf"/>
</dbReference>
<keyword evidence="6 8" id="KW-0131">Cell cycle</keyword>
<evidence type="ECO:0000256" key="2">
    <source>
        <dbReference type="ARBA" id="ARBA00005898"/>
    </source>
</evidence>
<dbReference type="PANTHER" id="PTHR23135:SF4">
    <property type="entry name" value="UDP-N-ACETYLMURAMOYL-L-ALANYL-D-GLUTAMATE--2,6-DIAMINOPIMELATE LIGASE MURE HOMOLOG, CHLOROPLASTIC"/>
    <property type="match status" value="1"/>
</dbReference>
<evidence type="ECO:0000256" key="4">
    <source>
        <dbReference type="ARBA" id="ARBA00022960"/>
    </source>
</evidence>
<evidence type="ECO:0000256" key="8">
    <source>
        <dbReference type="RuleBase" id="RU004135"/>
    </source>
</evidence>
<dbReference type="GO" id="GO:0071555">
    <property type="term" value="P:cell wall organization"/>
    <property type="evidence" value="ECO:0007669"/>
    <property type="project" value="UniProtKB-KW"/>
</dbReference>
<dbReference type="InterPro" id="IPR005761">
    <property type="entry name" value="UDP-N-AcMur-Glu-dNH2Pim_ligase"/>
</dbReference>
<evidence type="ECO:0000259" key="10">
    <source>
        <dbReference type="Pfam" id="PF02875"/>
    </source>
</evidence>
<feature type="domain" description="Mur ligase N-terminal catalytic" evidence="9">
    <location>
        <begin position="24"/>
        <end position="96"/>
    </location>
</feature>
<comment type="similarity">
    <text evidence="2">Belongs to the MurCDEF family. MurE subfamily.</text>
</comment>
<dbReference type="InterPro" id="IPR035911">
    <property type="entry name" value="MurE/MurF_N"/>
</dbReference>
<keyword evidence="13" id="KW-1185">Reference proteome</keyword>
<protein>
    <submittedName>
        <fullName evidence="12">UDP-N-acetylmuramyl-tripeptide synthetase</fullName>
    </submittedName>
</protein>
<sequence length="520" mass="58242">MIKLNELLKSINIINSWNEKNMDITGISYHSKKVEKGNIFVCIKGYKTDGHKYIMNAINNGASALIVEEYQDGWNIPQYKVANSRKALAHLSSYFYNNPSRTMKIIGITATNGKTTTSFMIDKILGDNGYNTGLIGTVMSKFGDVTIPSILTTPESLDLQNYFYQMKNKKVSHVTMEVSSSSLELSRVENVDFDIVAFNNISREHIDLHGSFEDYFNVKSSLITNAKKSAWSVLNIDSPMLKDLIDKTKANILTYGVENKDGDLSCEELDLSTGRASFYVSINNTLNLGNIKYDKRRFKINLSVPGFHSVYNSMSAIAIALLSGVPIKNIQKSLESFVGVERRFQFVFEDNFKIIDDHFANVGNINVTLGTLHKMVYKDLHLVYGIRGNRGPIVNKENAETIANWADKLGFKKIIATTSDSHVTEKDKVTKEELDVFMDIMNKNNIEVELYNELPDAINSGLSRAKDSDVVLLAGCQGMDYGAHIALEIMHDLRPDINKALLYAPLKDRVAGSSELDIME</sequence>
<dbReference type="SUPFAM" id="SSF53244">
    <property type="entry name" value="MurD-like peptide ligases, peptide-binding domain"/>
    <property type="match status" value="1"/>
</dbReference>
<evidence type="ECO:0000259" key="9">
    <source>
        <dbReference type="Pfam" id="PF01225"/>
    </source>
</evidence>
<dbReference type="Pfam" id="PF08245">
    <property type="entry name" value="Mur_ligase_M"/>
    <property type="match status" value="1"/>
</dbReference>
<accession>A0A845QYB3</accession>
<dbReference type="AlphaFoldDB" id="A0A845QYB3"/>
<feature type="domain" description="Mur ligase central" evidence="11">
    <location>
        <begin position="108"/>
        <end position="320"/>
    </location>
</feature>
<evidence type="ECO:0000313" key="13">
    <source>
        <dbReference type="Proteomes" id="UP000467132"/>
    </source>
</evidence>
<keyword evidence="4 8" id="KW-0133">Cell shape</keyword>
<dbReference type="Gene3D" id="3.40.1190.10">
    <property type="entry name" value="Mur-like, catalytic domain"/>
    <property type="match status" value="1"/>
</dbReference>
<dbReference type="RefSeq" id="WP_160196984.1">
    <property type="nucleotide sequence ID" value="NZ_QXXA01000006.1"/>
</dbReference>
<dbReference type="EMBL" id="QXXA01000006">
    <property type="protein sequence ID" value="NBI06506.1"/>
    <property type="molecule type" value="Genomic_DNA"/>
</dbReference>
<dbReference type="OrthoDB" id="1706403at2"/>
<comment type="subcellular location">
    <subcellularLocation>
        <location evidence="8">Cytoplasm</location>
    </subcellularLocation>
</comment>
<dbReference type="InterPro" id="IPR004101">
    <property type="entry name" value="Mur_ligase_C"/>
</dbReference>
<feature type="domain" description="Mur ligase C-terminal" evidence="10">
    <location>
        <begin position="342"/>
        <end position="475"/>
    </location>
</feature>
<keyword evidence="5 8" id="KW-0573">Peptidoglycan synthesis</keyword>
<dbReference type="GO" id="GO:0005524">
    <property type="term" value="F:ATP binding"/>
    <property type="evidence" value="ECO:0007669"/>
    <property type="project" value="InterPro"/>
</dbReference>
<gene>
    <name evidence="12" type="primary">murE</name>
    <name evidence="12" type="ORF">D3Z33_06470</name>
</gene>
<keyword evidence="7 8" id="KW-0961">Cell wall biogenesis/degradation</keyword>
<dbReference type="Proteomes" id="UP000467132">
    <property type="component" value="Unassembled WGS sequence"/>
</dbReference>
<dbReference type="GO" id="GO:0016881">
    <property type="term" value="F:acid-amino acid ligase activity"/>
    <property type="evidence" value="ECO:0007669"/>
    <property type="project" value="InterPro"/>
</dbReference>
<comment type="pathway">
    <text evidence="1 8">Cell wall biogenesis; peptidoglycan biosynthesis.</text>
</comment>
<evidence type="ECO:0000256" key="7">
    <source>
        <dbReference type="ARBA" id="ARBA00023316"/>
    </source>
</evidence>
<dbReference type="Gene3D" id="3.90.190.20">
    <property type="entry name" value="Mur ligase, C-terminal domain"/>
    <property type="match status" value="1"/>
</dbReference>
<dbReference type="GO" id="GO:0005737">
    <property type="term" value="C:cytoplasm"/>
    <property type="evidence" value="ECO:0007669"/>
    <property type="project" value="UniProtKB-SubCell"/>
</dbReference>
<evidence type="ECO:0000256" key="1">
    <source>
        <dbReference type="ARBA" id="ARBA00004752"/>
    </source>
</evidence>
<evidence type="ECO:0000256" key="3">
    <source>
        <dbReference type="ARBA" id="ARBA00022618"/>
    </source>
</evidence>
<evidence type="ECO:0000313" key="12">
    <source>
        <dbReference type="EMBL" id="NBI06506.1"/>
    </source>
</evidence>
<dbReference type="InterPro" id="IPR036615">
    <property type="entry name" value="Mur_ligase_C_dom_sf"/>
</dbReference>
<dbReference type="PANTHER" id="PTHR23135">
    <property type="entry name" value="MUR LIGASE FAMILY MEMBER"/>
    <property type="match status" value="1"/>
</dbReference>
<dbReference type="SUPFAM" id="SSF53623">
    <property type="entry name" value="MurD-like peptide ligases, catalytic domain"/>
    <property type="match status" value="1"/>
</dbReference>
<dbReference type="SUPFAM" id="SSF63418">
    <property type="entry name" value="MurE/MurF N-terminal domain"/>
    <property type="match status" value="1"/>
</dbReference>
<name>A0A845QYB3_9CLOT</name>
<keyword evidence="3 8" id="KW-0132">Cell division</keyword>
<reference evidence="12 13" key="1">
    <citation type="submission" date="2018-08" db="EMBL/GenBank/DDBJ databases">
        <title>Murine metabolic-syndrome-specific gut microbial biobank.</title>
        <authorList>
            <person name="Liu C."/>
        </authorList>
    </citation>
    <scope>NUCLEOTIDE SEQUENCE [LARGE SCALE GENOMIC DNA]</scope>
    <source>
        <strain evidence="12 13">583</strain>
    </source>
</reference>
<dbReference type="NCBIfam" id="TIGR01085">
    <property type="entry name" value="murE"/>
    <property type="match status" value="1"/>
</dbReference>
<dbReference type="Pfam" id="PF02875">
    <property type="entry name" value="Mur_ligase_C"/>
    <property type="match status" value="1"/>
</dbReference>
<organism evidence="12 13">
    <name type="scientific">Senegalia massiliensis</name>
    <dbReference type="NCBI Taxonomy" id="1720316"/>
    <lineage>
        <taxon>Bacteria</taxon>
        <taxon>Bacillati</taxon>
        <taxon>Bacillota</taxon>
        <taxon>Clostridia</taxon>
        <taxon>Eubacteriales</taxon>
        <taxon>Clostridiaceae</taxon>
        <taxon>Senegalia</taxon>
    </lineage>
</organism>
<dbReference type="InterPro" id="IPR000713">
    <property type="entry name" value="Mur_ligase_N"/>
</dbReference>
<evidence type="ECO:0000256" key="6">
    <source>
        <dbReference type="ARBA" id="ARBA00023306"/>
    </source>
</evidence>
<evidence type="ECO:0000259" key="11">
    <source>
        <dbReference type="Pfam" id="PF08245"/>
    </source>
</evidence>
<proteinExistence type="inferred from homology"/>
<dbReference type="GO" id="GO:0051301">
    <property type="term" value="P:cell division"/>
    <property type="evidence" value="ECO:0007669"/>
    <property type="project" value="UniProtKB-KW"/>
</dbReference>
<dbReference type="Gene3D" id="3.40.1390.10">
    <property type="entry name" value="MurE/MurF, N-terminal domain"/>
    <property type="match status" value="1"/>
</dbReference>
<evidence type="ECO:0000256" key="5">
    <source>
        <dbReference type="ARBA" id="ARBA00022984"/>
    </source>
</evidence>